<sequence length="193" mass="20757">MGFECDGNTIFNGLELLYTIDDGLLATITAGSEWDNETTAAINITWAGDSVSKDIELCDYIDEDAGVACGQKGDVVLNLTSKVSGLSSTLVEGVMVNATIEVTAQPDGSTEEYESCNKAAFETPYRSSSMMGRASKTAGFLFGAIALVGLAAYAVKRRNRATSENGADEQLYRGEVSERWLKFRPLHVNLAEM</sequence>
<feature type="transmembrane region" description="Helical" evidence="1">
    <location>
        <begin position="137"/>
        <end position="155"/>
    </location>
</feature>
<dbReference type="EMBL" id="JATAAI010000038">
    <property type="protein sequence ID" value="KAK1734512.1"/>
    <property type="molecule type" value="Genomic_DNA"/>
</dbReference>
<keyword evidence="3" id="KW-1185">Reference proteome</keyword>
<name>A0AAD8XW00_9STRA</name>
<evidence type="ECO:0000256" key="1">
    <source>
        <dbReference type="SAM" id="Phobius"/>
    </source>
</evidence>
<keyword evidence="1" id="KW-0812">Transmembrane</keyword>
<comment type="caution">
    <text evidence="2">The sequence shown here is derived from an EMBL/GenBank/DDBJ whole genome shotgun (WGS) entry which is preliminary data.</text>
</comment>
<evidence type="ECO:0000313" key="3">
    <source>
        <dbReference type="Proteomes" id="UP001224775"/>
    </source>
</evidence>
<accession>A0AAD8XW00</accession>
<dbReference type="AlphaFoldDB" id="A0AAD8XW00"/>
<organism evidence="2 3">
    <name type="scientific">Skeletonema marinoi</name>
    <dbReference type="NCBI Taxonomy" id="267567"/>
    <lineage>
        <taxon>Eukaryota</taxon>
        <taxon>Sar</taxon>
        <taxon>Stramenopiles</taxon>
        <taxon>Ochrophyta</taxon>
        <taxon>Bacillariophyta</taxon>
        <taxon>Coscinodiscophyceae</taxon>
        <taxon>Thalassiosirophycidae</taxon>
        <taxon>Thalassiosirales</taxon>
        <taxon>Skeletonemataceae</taxon>
        <taxon>Skeletonema</taxon>
        <taxon>Skeletonema marinoi-dohrnii complex</taxon>
    </lineage>
</organism>
<keyword evidence="1" id="KW-0472">Membrane</keyword>
<gene>
    <name evidence="2" type="ORF">QTG54_014760</name>
</gene>
<keyword evidence="1" id="KW-1133">Transmembrane helix</keyword>
<proteinExistence type="predicted"/>
<reference evidence="2" key="1">
    <citation type="submission" date="2023-06" db="EMBL/GenBank/DDBJ databases">
        <title>Survivors Of The Sea: Transcriptome response of Skeletonema marinoi to long-term dormancy.</title>
        <authorList>
            <person name="Pinder M.I.M."/>
            <person name="Kourtchenko O."/>
            <person name="Robertson E.K."/>
            <person name="Larsson T."/>
            <person name="Maumus F."/>
            <person name="Osuna-Cruz C.M."/>
            <person name="Vancaester E."/>
            <person name="Stenow R."/>
            <person name="Vandepoele K."/>
            <person name="Ploug H."/>
            <person name="Bruchert V."/>
            <person name="Godhe A."/>
            <person name="Topel M."/>
        </authorList>
    </citation>
    <scope>NUCLEOTIDE SEQUENCE</scope>
    <source>
        <strain evidence="2">R05AC</strain>
    </source>
</reference>
<dbReference type="Proteomes" id="UP001224775">
    <property type="component" value="Unassembled WGS sequence"/>
</dbReference>
<evidence type="ECO:0000313" key="2">
    <source>
        <dbReference type="EMBL" id="KAK1734512.1"/>
    </source>
</evidence>
<protein>
    <submittedName>
        <fullName evidence="2">Uncharacterized protein</fullName>
    </submittedName>
</protein>